<name>A0ABR1J5R9_9AGAR</name>
<evidence type="ECO:0000313" key="4">
    <source>
        <dbReference type="Proteomes" id="UP001498398"/>
    </source>
</evidence>
<feature type="region of interest" description="Disordered" evidence="2">
    <location>
        <begin position="275"/>
        <end position="312"/>
    </location>
</feature>
<evidence type="ECO:0000256" key="1">
    <source>
        <dbReference type="SAM" id="Coils"/>
    </source>
</evidence>
<feature type="coiled-coil region" evidence="1">
    <location>
        <begin position="69"/>
        <end position="124"/>
    </location>
</feature>
<feature type="compositionally biased region" description="Polar residues" evidence="2">
    <location>
        <begin position="276"/>
        <end position="289"/>
    </location>
</feature>
<feature type="compositionally biased region" description="Low complexity" evidence="2">
    <location>
        <begin position="213"/>
        <end position="231"/>
    </location>
</feature>
<evidence type="ECO:0000256" key="2">
    <source>
        <dbReference type="SAM" id="MobiDB-lite"/>
    </source>
</evidence>
<dbReference type="Proteomes" id="UP001498398">
    <property type="component" value="Unassembled WGS sequence"/>
</dbReference>
<feature type="compositionally biased region" description="Polar residues" evidence="2">
    <location>
        <begin position="195"/>
        <end position="212"/>
    </location>
</feature>
<proteinExistence type="predicted"/>
<reference evidence="3 4" key="1">
    <citation type="submission" date="2024-01" db="EMBL/GenBank/DDBJ databases">
        <title>A draft genome for the cacao thread blight pathogen Marasmiellus scandens.</title>
        <authorList>
            <person name="Baruah I.K."/>
            <person name="Leung J."/>
            <person name="Bukari Y."/>
            <person name="Amoako-Attah I."/>
            <person name="Meinhardt L.W."/>
            <person name="Bailey B.A."/>
            <person name="Cohen S.P."/>
        </authorList>
    </citation>
    <scope>NUCLEOTIDE SEQUENCE [LARGE SCALE GENOMIC DNA]</scope>
    <source>
        <strain evidence="3 4">GH-19</strain>
    </source>
</reference>
<keyword evidence="4" id="KW-1185">Reference proteome</keyword>
<feature type="region of interest" description="Disordered" evidence="2">
    <location>
        <begin position="560"/>
        <end position="581"/>
    </location>
</feature>
<evidence type="ECO:0000313" key="3">
    <source>
        <dbReference type="EMBL" id="KAK7451662.1"/>
    </source>
</evidence>
<organism evidence="3 4">
    <name type="scientific">Marasmiellus scandens</name>
    <dbReference type="NCBI Taxonomy" id="2682957"/>
    <lineage>
        <taxon>Eukaryota</taxon>
        <taxon>Fungi</taxon>
        <taxon>Dikarya</taxon>
        <taxon>Basidiomycota</taxon>
        <taxon>Agaricomycotina</taxon>
        <taxon>Agaricomycetes</taxon>
        <taxon>Agaricomycetidae</taxon>
        <taxon>Agaricales</taxon>
        <taxon>Marasmiineae</taxon>
        <taxon>Omphalotaceae</taxon>
        <taxon>Marasmiellus</taxon>
    </lineage>
</organism>
<dbReference type="EMBL" id="JBANRG010000030">
    <property type="protein sequence ID" value="KAK7451662.1"/>
    <property type="molecule type" value="Genomic_DNA"/>
</dbReference>
<comment type="caution">
    <text evidence="3">The sequence shown here is derived from an EMBL/GenBank/DDBJ whole genome shotgun (WGS) entry which is preliminary data.</text>
</comment>
<feature type="compositionally biased region" description="Basic residues" evidence="2">
    <location>
        <begin position="561"/>
        <end position="581"/>
    </location>
</feature>
<feature type="region of interest" description="Disordered" evidence="2">
    <location>
        <begin position="178"/>
        <end position="260"/>
    </location>
</feature>
<gene>
    <name evidence="3" type="ORF">VKT23_012339</name>
</gene>
<accession>A0ABR1J5R9</accession>
<feature type="coiled-coil region" evidence="1">
    <location>
        <begin position="7"/>
        <end position="34"/>
    </location>
</feature>
<keyword evidence="1" id="KW-0175">Coiled coil</keyword>
<sequence>MTLILKYVQERLARKRLEEQLAFLQQQQISMIQENERLHALDISRRQDLDRLSRLLHNSQDNDSSSKIDQDKELALREAQEKIRLMEDNLEQWEVLVEVRNGTIKEQHANIQQLLLDKQNAISEKENVVAQSNSLKQCSDLIAEEAKKVAAAMDTQNTVLSELRAQKDQALQENVALETEVQQLRRRAKAPPTRNDASSSRNNALSGSPNGTPSSWNGESSRSNTSSRNNAPPAPSSPAADQDCNMEADDERRSAAQVLASDDIESIVKSVLKNLMPQSEQRQASPSQAREQRTVRKNQAPKPGSVAHSRKLKKEILDTMDEGTEANWRSLLRRLFCDLTGQLHINHFEKYSPIDDTIASNFANGTHPGPRGADTYRLYFGNEWRKAKWNRQVINYMVPLVAERQVQSSIEGPCLQPNVIEAFIWDFITQAQASWKRRQPRIHESGSRYETRGEAATRAEDYRENRELSVRLTSRKREQKYAMRLKGIANLIGDSSTTSTEHRKWEMTGHVLDALNAEAMSSDCTDSEADSDGPAPLRTTIPHYRRRVLTPLFEDLDKSIKASKKKEGRNLGKRPTNHPARVRIKTKEKSFRKVPNNLPKSCYHRQYLEGLDPFSLDKIGPINEKISIFDRWVATQEASDSEADEHMSG</sequence>
<protein>
    <submittedName>
        <fullName evidence="3">Uncharacterized protein</fullName>
    </submittedName>
</protein>